<keyword evidence="1" id="KW-0175">Coiled coil</keyword>
<feature type="region of interest" description="Disordered" evidence="2">
    <location>
        <begin position="80"/>
        <end position="105"/>
    </location>
</feature>
<sequence>MERPGLIKGNVNILKILGKVKLYGAASLEVFASWDNCKDIQDPPELHVGFRGELAVVRIQTMSSTDEDEGTSPFIQTTRQLTDEEDPDKMEESGTATRSRRAITKKNHKYNADHYILPVRKKPNVRVESDPISSSLQPAEPLTSETAVLPARKRVQSKNPSSLSGVLPVCKKPRVESDPTCSGLQPSESLTSDRAVLPARKRVQSKNLSSSSGAAGVQPAVQPTRDTAGAPTAQLSLEQAKKTIEIQKEKILHLQEKVDFLMDDRNYLRSRLEDALRLRCETVNSPALTASSSTIVTSQKNQSTDTSSDSSESTDSSDSEPTAKKKKKGKKSKRQKKSKTKMIDIKRVRTPEDSINRYNKVLQLVRDGLSKAEAYNKVKIDRNTIVKQAPIAELATANPTEFKSLRATFKKGESVQEFANLCLTRCLAQSNMEILKQLKESNALLDIFKK</sequence>
<reference evidence="3" key="1">
    <citation type="submission" date="2011-07" db="UniProtKB">
        <authorList>
            <consortium name="Ensembl"/>
        </authorList>
    </citation>
    <scope>IDENTIFICATION</scope>
    <source>
        <strain evidence="3">Tuebingen</strain>
    </source>
</reference>
<accession>E9QE99</accession>
<dbReference type="PaxDb" id="7955-ENSDARP00000114776"/>
<dbReference type="HOGENOM" id="CLU_608266_0_0_1"/>
<dbReference type="OrthoDB" id="8853683at2759"/>
<reference evidence="3" key="2">
    <citation type="journal article" date="2013" name="Nature">
        <title>The zebrafish reference genome sequence and its relationship to the human genome.</title>
        <authorList>
            <consortium name="Genome Reference Consortium Zebrafish"/>
            <person name="Howe K."/>
            <person name="Clark M.D."/>
            <person name="Torroja C.F."/>
            <person name="Torrance J."/>
            <person name="Berthelot C."/>
            <person name="Muffato M."/>
            <person name="Collins J.E."/>
            <person name="Humphray S."/>
            <person name="McLaren K."/>
            <person name="Matthews L."/>
            <person name="McLaren S."/>
            <person name="Sealy I."/>
            <person name="Caccamo M."/>
            <person name="Churcher C."/>
            <person name="Scott C."/>
            <person name="Barrett J.C."/>
            <person name="Koch R."/>
            <person name="Rauch G.J."/>
            <person name="White S."/>
            <person name="Chow W."/>
            <person name="Kilian B."/>
            <person name="Quintais L.T."/>
            <person name="Guerra-Assuncao J.A."/>
            <person name="Zhou Y."/>
            <person name="Gu Y."/>
            <person name="Yen J."/>
            <person name="Vogel J.H."/>
            <person name="Eyre T."/>
            <person name="Redmond S."/>
            <person name="Banerjee R."/>
            <person name="Chi J."/>
            <person name="Fu B."/>
            <person name="Langley E."/>
            <person name="Maguire S.F."/>
            <person name="Laird G.K."/>
            <person name="Lloyd D."/>
            <person name="Kenyon E."/>
            <person name="Donaldson S."/>
            <person name="Sehra H."/>
            <person name="Almeida-King J."/>
            <person name="Loveland J."/>
            <person name="Trevanion S."/>
            <person name="Jones M."/>
            <person name="Quail M."/>
            <person name="Willey D."/>
            <person name="Hunt A."/>
            <person name="Burton J."/>
            <person name="Sims S."/>
            <person name="McLay K."/>
            <person name="Plumb B."/>
            <person name="Davis J."/>
            <person name="Clee C."/>
            <person name="Oliver K."/>
            <person name="Clark R."/>
            <person name="Riddle C."/>
            <person name="Elliot D."/>
            <person name="Eliott D."/>
            <person name="Threadgold G."/>
            <person name="Harden G."/>
            <person name="Ware D."/>
            <person name="Begum S."/>
            <person name="Mortimore B."/>
            <person name="Mortimer B."/>
            <person name="Kerry G."/>
            <person name="Heath P."/>
            <person name="Phillimore B."/>
            <person name="Tracey A."/>
            <person name="Corby N."/>
            <person name="Dunn M."/>
            <person name="Johnson C."/>
            <person name="Wood J."/>
            <person name="Clark S."/>
            <person name="Pelan S."/>
            <person name="Griffiths G."/>
            <person name="Smith M."/>
            <person name="Glithero R."/>
            <person name="Howden P."/>
            <person name="Barker N."/>
            <person name="Lloyd C."/>
            <person name="Stevens C."/>
            <person name="Harley J."/>
            <person name="Holt K."/>
            <person name="Panagiotidis G."/>
            <person name="Lovell J."/>
            <person name="Beasley H."/>
            <person name="Henderson C."/>
            <person name="Gordon D."/>
            <person name="Auger K."/>
            <person name="Wright D."/>
            <person name="Collins J."/>
            <person name="Raisen C."/>
            <person name="Dyer L."/>
            <person name="Leung K."/>
            <person name="Robertson L."/>
            <person name="Ambridge K."/>
            <person name="Leongamornlert D."/>
            <person name="McGuire S."/>
            <person name="Gilderthorp R."/>
            <person name="Griffiths C."/>
            <person name="Manthravadi D."/>
            <person name="Nichol S."/>
            <person name="Barker G."/>
            <person name="Whitehead S."/>
            <person name="Kay M."/>
            <person name="Brown J."/>
            <person name="Murnane C."/>
            <person name="Gray E."/>
            <person name="Humphries M."/>
            <person name="Sycamore N."/>
            <person name="Barker D."/>
            <person name="Saunders D."/>
            <person name="Wallis J."/>
            <person name="Babbage A."/>
            <person name="Hammond S."/>
            <person name="Mashreghi-Mohammadi M."/>
            <person name="Barr L."/>
            <person name="Martin S."/>
            <person name="Wray P."/>
            <person name="Ellington A."/>
            <person name="Matthews N."/>
            <person name="Ellwood M."/>
            <person name="Woodmansey R."/>
            <person name="Clark G."/>
            <person name="Cooper J."/>
            <person name="Cooper J."/>
            <person name="Tromans A."/>
            <person name="Grafham D."/>
            <person name="Skuce C."/>
            <person name="Pandian R."/>
            <person name="Andrews R."/>
            <person name="Harrison E."/>
            <person name="Kimberley A."/>
            <person name="Garnett J."/>
            <person name="Fosker N."/>
            <person name="Hall R."/>
            <person name="Garner P."/>
            <person name="Kelly D."/>
            <person name="Bird C."/>
            <person name="Palmer S."/>
            <person name="Gehring I."/>
            <person name="Berger A."/>
            <person name="Dooley C.M."/>
            <person name="Ersan-Urun Z."/>
            <person name="Eser C."/>
            <person name="Geiger H."/>
            <person name="Geisler M."/>
            <person name="Karotki L."/>
            <person name="Kirn A."/>
            <person name="Konantz J."/>
            <person name="Konantz M."/>
            <person name="Oberlander M."/>
            <person name="Rudolph-Geiger S."/>
            <person name="Teucke M."/>
            <person name="Lanz C."/>
            <person name="Raddatz G."/>
            <person name="Osoegawa K."/>
            <person name="Zhu B."/>
            <person name="Rapp A."/>
            <person name="Widaa S."/>
            <person name="Langford C."/>
            <person name="Yang F."/>
            <person name="Schuster S.C."/>
            <person name="Carter N.P."/>
            <person name="Harrow J."/>
            <person name="Ning Z."/>
            <person name="Herrero J."/>
            <person name="Searle S.M."/>
            <person name="Enright A."/>
            <person name="Geisler R."/>
            <person name="Plasterk R.H."/>
            <person name="Lee C."/>
            <person name="Westerfield M."/>
            <person name="de Jong P.J."/>
            <person name="Zon L.I."/>
            <person name="Postlethwait J.H."/>
            <person name="Nusslein-Volhard C."/>
            <person name="Hubbard T.J."/>
            <person name="Roest Crollius H."/>
            <person name="Rogers J."/>
            <person name="Stemple D.L."/>
        </authorList>
    </citation>
    <scope>NUCLEOTIDE SEQUENCE [LARGE SCALE GENOMIC DNA]</scope>
    <source>
        <strain evidence="3">Tuebingen</strain>
    </source>
</reference>
<dbReference type="Pfam" id="PF15794">
    <property type="entry name" value="CCDC106"/>
    <property type="match status" value="1"/>
</dbReference>
<feature type="compositionally biased region" description="Low complexity" evidence="2">
    <location>
        <begin position="303"/>
        <end position="320"/>
    </location>
</feature>
<dbReference type="ZFIN" id="ZDB-GENE-030131-6759">
    <property type="gene designation" value="si:dkey-92i17.2"/>
</dbReference>
<evidence type="ECO:0000256" key="1">
    <source>
        <dbReference type="SAM" id="Coils"/>
    </source>
</evidence>
<evidence type="ECO:0000313" key="4">
    <source>
        <dbReference type="ZFIN" id="ZDB-GENE-030131-6759"/>
    </source>
</evidence>
<name>E9QE99_DANRE</name>
<feature type="compositionally biased region" description="Polar residues" evidence="2">
    <location>
        <begin position="290"/>
        <end position="302"/>
    </location>
</feature>
<organism evidence="3">
    <name type="scientific">Danio rerio</name>
    <name type="common">Zebrafish</name>
    <name type="synonym">Brachydanio rerio</name>
    <dbReference type="NCBI Taxonomy" id="7955"/>
    <lineage>
        <taxon>Eukaryota</taxon>
        <taxon>Metazoa</taxon>
        <taxon>Chordata</taxon>
        <taxon>Craniata</taxon>
        <taxon>Vertebrata</taxon>
        <taxon>Euteleostomi</taxon>
        <taxon>Actinopterygii</taxon>
        <taxon>Neopterygii</taxon>
        <taxon>Teleostei</taxon>
        <taxon>Ostariophysi</taxon>
        <taxon>Cypriniformes</taxon>
        <taxon>Danionidae</taxon>
        <taxon>Danioninae</taxon>
        <taxon>Danio</taxon>
    </lineage>
</organism>
<dbReference type="AlphaFoldDB" id="E9QE99"/>
<feature type="compositionally biased region" description="Basic residues" evidence="2">
    <location>
        <begin position="324"/>
        <end position="340"/>
    </location>
</feature>
<dbReference type="GO" id="GO:0005654">
    <property type="term" value="C:nucleoplasm"/>
    <property type="evidence" value="ECO:0000318"/>
    <property type="project" value="GO_Central"/>
</dbReference>
<dbReference type="EMBL" id="CR931764">
    <property type="status" value="NOT_ANNOTATED_CDS"/>
    <property type="molecule type" value="Genomic_DNA"/>
</dbReference>
<dbReference type="PANTHER" id="PTHR16477">
    <property type="entry name" value="COILED-COIL DOMAIN-CONTAINING PROTEIN 106"/>
    <property type="match status" value="1"/>
</dbReference>
<evidence type="ECO:0000256" key="2">
    <source>
        <dbReference type="SAM" id="MobiDB-lite"/>
    </source>
</evidence>
<dbReference type="Bgee" id="ENSDARG00000093612">
    <property type="expression patterns" value="Expressed in gastrula and 24 other cell types or tissues"/>
</dbReference>
<dbReference type="InterPro" id="IPR031591">
    <property type="entry name" value="CCDC106"/>
</dbReference>
<dbReference type="AGR" id="ZFIN:ZDB-GENE-030131-6759"/>
<dbReference type="eggNOG" id="ENOG502S7V5">
    <property type="taxonomic scope" value="Eukaryota"/>
</dbReference>
<protein>
    <submittedName>
        <fullName evidence="3">Si:dkey-92i17.2</fullName>
    </submittedName>
</protein>
<gene>
    <name evidence="3 4" type="primary">si:dkey-92i17.2</name>
</gene>
<proteinExistence type="predicted"/>
<accession>A0A8M9QPC1</accession>
<feature type="compositionally biased region" description="Polar residues" evidence="2">
    <location>
        <begin position="179"/>
        <end position="192"/>
    </location>
</feature>
<feature type="region of interest" description="Disordered" evidence="2">
    <location>
        <begin position="174"/>
        <end position="230"/>
    </location>
</feature>
<dbReference type="GeneTree" id="ENSGT00390000013183"/>
<feature type="region of interest" description="Disordered" evidence="2">
    <location>
        <begin position="290"/>
        <end position="344"/>
    </location>
</feature>
<dbReference type="PANTHER" id="PTHR16477:SF5">
    <property type="entry name" value="COILED-COIL DOMAIN-CONTAINING PROTEIN 106-RELATED"/>
    <property type="match status" value="1"/>
</dbReference>
<feature type="coiled-coil region" evidence="1">
    <location>
        <begin position="237"/>
        <end position="264"/>
    </location>
</feature>
<dbReference type="KEGG" id="dre:563325"/>
<evidence type="ECO:0000313" key="3">
    <source>
        <dbReference type="Ensembl" id="ENSDARP00000114776"/>
    </source>
</evidence>
<dbReference type="Ensembl" id="ENSDART00000136649.4">
    <property type="protein sequence ID" value="ENSDARP00000114776.1"/>
    <property type="gene ID" value="ENSDARG00000093612.4"/>
</dbReference>